<gene>
    <name evidence="2" type="ORF">J1899_07835</name>
</gene>
<dbReference type="InterPro" id="IPR012640">
    <property type="entry name" value="Membr_lipoprot_lipid_attach_CS"/>
</dbReference>
<dbReference type="RefSeq" id="WP_214478307.1">
    <property type="nucleotide sequence ID" value="NZ_CP071709.1"/>
</dbReference>
<keyword evidence="3" id="KW-1185">Reference proteome</keyword>
<keyword evidence="1" id="KW-0732">Signal</keyword>
<evidence type="ECO:0000256" key="1">
    <source>
        <dbReference type="ARBA" id="ARBA00022729"/>
    </source>
</evidence>
<sequence length="94" mass="10523">MMKKYIFAVLLVFILAGCNQKTEEAKLSKLENAKVVSVYVVRADGTVVVDNGEEILKLDYNAFYTELIEGGIYDIYYRGKSLEGATESEEGDNQ</sequence>
<organism evidence="2 3">
    <name type="scientific">Cytobacillus gottheilii</name>
    <dbReference type="NCBI Taxonomy" id="859144"/>
    <lineage>
        <taxon>Bacteria</taxon>
        <taxon>Bacillati</taxon>
        <taxon>Bacillota</taxon>
        <taxon>Bacilli</taxon>
        <taxon>Bacillales</taxon>
        <taxon>Bacillaceae</taxon>
        <taxon>Cytobacillus</taxon>
    </lineage>
</organism>
<evidence type="ECO:0000313" key="2">
    <source>
        <dbReference type="EMBL" id="QVY62943.1"/>
    </source>
</evidence>
<dbReference type="PROSITE" id="PS51257">
    <property type="entry name" value="PROKAR_LIPOPROTEIN"/>
    <property type="match status" value="1"/>
</dbReference>
<dbReference type="Pfam" id="PF08139">
    <property type="entry name" value="LPAM_1"/>
    <property type="match status" value="1"/>
</dbReference>
<proteinExistence type="predicted"/>
<keyword evidence="2" id="KW-0449">Lipoprotein</keyword>
<name>A0ABX8FFY1_9BACI</name>
<protein>
    <submittedName>
        <fullName evidence="2">Membrane lipoprotein lipid attachment site-containing protein</fullName>
    </submittedName>
</protein>
<dbReference type="Proteomes" id="UP000679247">
    <property type="component" value="Chromosome"/>
</dbReference>
<evidence type="ECO:0000313" key="3">
    <source>
        <dbReference type="Proteomes" id="UP000679247"/>
    </source>
</evidence>
<reference evidence="2 3" key="1">
    <citation type="submission" date="2021-03" db="EMBL/GenBank/DDBJ databases">
        <title>The first data on the complete genome of the tetrodotoxin-producing bacterium.</title>
        <authorList>
            <person name="Melnikova D.I."/>
            <person name="Nijland R."/>
            <person name="Magarlamov T.Y."/>
        </authorList>
    </citation>
    <scope>NUCLEOTIDE SEQUENCE [LARGE SCALE GENOMIC DNA]</scope>
    <source>
        <strain evidence="2 3">1839</strain>
    </source>
</reference>
<dbReference type="EMBL" id="CP071709">
    <property type="protein sequence ID" value="QVY62943.1"/>
    <property type="molecule type" value="Genomic_DNA"/>
</dbReference>
<accession>A0ABX8FFY1</accession>